<reference evidence="1" key="1">
    <citation type="journal article" date="2020" name="bioRxiv">
        <title>Chromosome-level reference genome of the European wasp spider Argiope bruennichi: a resource for studies on range expansion and evolutionary adaptation.</title>
        <authorList>
            <person name="Sheffer M.M."/>
            <person name="Hoppe A."/>
            <person name="Krehenwinkel H."/>
            <person name="Uhl G."/>
            <person name="Kuss A.W."/>
            <person name="Jensen L."/>
            <person name="Jensen C."/>
            <person name="Gillespie R.G."/>
            <person name="Hoff K.J."/>
            <person name="Prost S."/>
        </authorList>
    </citation>
    <scope>NUCLEOTIDE SEQUENCE</scope>
</reference>
<gene>
    <name evidence="1" type="ORF">HNY73_006329</name>
</gene>
<reference evidence="1" key="2">
    <citation type="submission" date="2020-06" db="EMBL/GenBank/DDBJ databases">
        <authorList>
            <person name="Sheffer M."/>
        </authorList>
    </citation>
    <scope>NUCLEOTIDE SEQUENCE</scope>
</reference>
<organism evidence="1 2">
    <name type="scientific">Argiope bruennichi</name>
    <name type="common">Wasp spider</name>
    <name type="synonym">Aranea bruennichi</name>
    <dbReference type="NCBI Taxonomy" id="94029"/>
    <lineage>
        <taxon>Eukaryota</taxon>
        <taxon>Metazoa</taxon>
        <taxon>Ecdysozoa</taxon>
        <taxon>Arthropoda</taxon>
        <taxon>Chelicerata</taxon>
        <taxon>Arachnida</taxon>
        <taxon>Araneae</taxon>
        <taxon>Araneomorphae</taxon>
        <taxon>Entelegynae</taxon>
        <taxon>Araneoidea</taxon>
        <taxon>Araneidae</taxon>
        <taxon>Argiope</taxon>
    </lineage>
</organism>
<dbReference type="EMBL" id="JABXBU010000011">
    <property type="protein sequence ID" value="KAF8791473.1"/>
    <property type="molecule type" value="Genomic_DNA"/>
</dbReference>
<protein>
    <submittedName>
        <fullName evidence="1">Uncharacterized protein</fullName>
    </submittedName>
</protein>
<accession>A0A8T0FRX7</accession>
<keyword evidence="2" id="KW-1185">Reference proteome</keyword>
<sequence>MQLKMRKDWKCENLKNSCCGVIVGIFLSGNRCQRGGNRKIWLSGMFSLPSNAMKFQLVLSRLVLPKRISSILFSDMKIWEMKETICSQGDLIQNKTSIILKNLSLPMTYCASSRESKHLDNPQNQRMHLKARSSDDGFPEILRFVKLTQNVGD</sequence>
<comment type="caution">
    <text evidence="1">The sequence shown here is derived from an EMBL/GenBank/DDBJ whole genome shotgun (WGS) entry which is preliminary data.</text>
</comment>
<proteinExistence type="predicted"/>
<name>A0A8T0FRX7_ARGBR</name>
<dbReference type="AlphaFoldDB" id="A0A8T0FRX7"/>
<evidence type="ECO:0000313" key="1">
    <source>
        <dbReference type="EMBL" id="KAF8791473.1"/>
    </source>
</evidence>
<dbReference type="Proteomes" id="UP000807504">
    <property type="component" value="Unassembled WGS sequence"/>
</dbReference>
<evidence type="ECO:0000313" key="2">
    <source>
        <dbReference type="Proteomes" id="UP000807504"/>
    </source>
</evidence>